<dbReference type="InterPro" id="IPR014729">
    <property type="entry name" value="Rossmann-like_a/b/a_fold"/>
</dbReference>
<dbReference type="GO" id="GO:0032543">
    <property type="term" value="P:mitochondrial translation"/>
    <property type="evidence" value="ECO:0007669"/>
    <property type="project" value="TreeGrafter"/>
</dbReference>
<evidence type="ECO:0000256" key="4">
    <source>
        <dbReference type="ARBA" id="ARBA00022490"/>
    </source>
</evidence>
<feature type="non-terminal residue" evidence="15">
    <location>
        <position position="1"/>
    </location>
</feature>
<dbReference type="SUPFAM" id="SSF47323">
    <property type="entry name" value="Anticodon-binding domain of a subclass of class I aminoacyl-tRNA synthetases"/>
    <property type="match status" value="1"/>
</dbReference>
<dbReference type="CDD" id="cd07960">
    <property type="entry name" value="Anticodon_Ia_Ile_BEm"/>
    <property type="match status" value="1"/>
</dbReference>
<dbReference type="EC" id="6.1.1.5" evidence="3"/>
<reference evidence="15" key="1">
    <citation type="submission" date="2019-08" db="EMBL/GenBank/DDBJ databases">
        <title>The improved chromosome-level genome for the pearl oyster Pinctada fucata martensii using PacBio sequencing and Hi-C.</title>
        <authorList>
            <person name="Zheng Z."/>
        </authorList>
    </citation>
    <scope>NUCLEOTIDE SEQUENCE</scope>
    <source>
        <strain evidence="15">ZZ-2019</strain>
        <tissue evidence="15">Adductor muscle</tissue>
    </source>
</reference>
<dbReference type="GO" id="GO:0005739">
    <property type="term" value="C:mitochondrion"/>
    <property type="evidence" value="ECO:0007669"/>
    <property type="project" value="UniProtKB-SubCell"/>
</dbReference>
<dbReference type="PANTHER" id="PTHR42765:SF1">
    <property type="entry name" value="ISOLEUCINE--TRNA LIGASE, MITOCHONDRIAL"/>
    <property type="match status" value="1"/>
</dbReference>
<name>A0AA89BZN0_PINIB</name>
<evidence type="ECO:0000256" key="3">
    <source>
        <dbReference type="ARBA" id="ARBA00013165"/>
    </source>
</evidence>
<keyword evidence="6" id="KW-0479">Metal-binding</keyword>
<dbReference type="EMBL" id="VSWD01000009">
    <property type="protein sequence ID" value="KAK3093657.1"/>
    <property type="molecule type" value="Genomic_DNA"/>
</dbReference>
<accession>A0AA89BZN0</accession>
<evidence type="ECO:0000256" key="10">
    <source>
        <dbReference type="ARBA" id="ARBA00023146"/>
    </source>
</evidence>
<evidence type="ECO:0000256" key="12">
    <source>
        <dbReference type="ARBA" id="ARBA00048359"/>
    </source>
</evidence>
<keyword evidence="4" id="KW-0963">Cytoplasm</keyword>
<dbReference type="GO" id="GO:0002161">
    <property type="term" value="F:aminoacyl-tRNA deacylase activity"/>
    <property type="evidence" value="ECO:0007669"/>
    <property type="project" value="InterPro"/>
</dbReference>
<gene>
    <name evidence="15" type="ORF">FSP39_018556</name>
</gene>
<comment type="similarity">
    <text evidence="2">Belongs to the class-I aminoacyl-tRNA synthetase family.</text>
</comment>
<comment type="caution">
    <text evidence="15">The sequence shown here is derived from an EMBL/GenBank/DDBJ whole genome shotgun (WGS) entry which is preliminary data.</text>
</comment>
<dbReference type="Gene3D" id="3.40.50.620">
    <property type="entry name" value="HUPs"/>
    <property type="match status" value="2"/>
</dbReference>
<dbReference type="InterPro" id="IPR009080">
    <property type="entry name" value="tRNAsynth_Ia_anticodon-bd"/>
</dbReference>
<dbReference type="Pfam" id="PF00133">
    <property type="entry name" value="tRNA-synt_1"/>
    <property type="match status" value="1"/>
</dbReference>
<keyword evidence="5" id="KW-0436">Ligase</keyword>
<keyword evidence="8" id="KW-0067">ATP-binding</keyword>
<comment type="catalytic activity">
    <reaction evidence="12">
        <text>tRNA(Ile) + L-isoleucine + ATP = L-isoleucyl-tRNA(Ile) + AMP + diphosphate</text>
        <dbReference type="Rhea" id="RHEA:11060"/>
        <dbReference type="Rhea" id="RHEA-COMP:9666"/>
        <dbReference type="Rhea" id="RHEA-COMP:9695"/>
        <dbReference type="ChEBI" id="CHEBI:30616"/>
        <dbReference type="ChEBI" id="CHEBI:33019"/>
        <dbReference type="ChEBI" id="CHEBI:58045"/>
        <dbReference type="ChEBI" id="CHEBI:78442"/>
        <dbReference type="ChEBI" id="CHEBI:78528"/>
        <dbReference type="ChEBI" id="CHEBI:456215"/>
        <dbReference type="EC" id="6.1.1.5"/>
    </reaction>
</comment>
<evidence type="ECO:0000313" key="15">
    <source>
        <dbReference type="EMBL" id="KAK3093657.1"/>
    </source>
</evidence>
<dbReference type="GO" id="GO:0000049">
    <property type="term" value="F:tRNA binding"/>
    <property type="evidence" value="ECO:0007669"/>
    <property type="project" value="InterPro"/>
</dbReference>
<dbReference type="PANTHER" id="PTHR42765">
    <property type="entry name" value="SOLEUCYL-TRNA SYNTHETASE"/>
    <property type="match status" value="1"/>
</dbReference>
<dbReference type="InterPro" id="IPR013155">
    <property type="entry name" value="M/V/L/I-tRNA-synth_anticd-bd"/>
</dbReference>
<protein>
    <recommendedName>
        <fullName evidence="3">isoleucine--tRNA ligase</fullName>
        <ecNumber evidence="3">6.1.1.5</ecNumber>
    </recommendedName>
    <alternativeName>
        <fullName evidence="11">Isoleucyl-tRNA synthetase</fullName>
    </alternativeName>
</protein>
<dbReference type="Pfam" id="PF08264">
    <property type="entry name" value="Anticodon_1"/>
    <property type="match status" value="1"/>
</dbReference>
<dbReference type="Proteomes" id="UP001186944">
    <property type="component" value="Unassembled WGS sequence"/>
</dbReference>
<keyword evidence="16" id="KW-1185">Reference proteome</keyword>
<dbReference type="Gene3D" id="3.90.740.10">
    <property type="entry name" value="Valyl/Leucyl/Isoleucyl-tRNA synthetase, editing domain"/>
    <property type="match status" value="1"/>
</dbReference>
<dbReference type="NCBIfam" id="TIGR00392">
    <property type="entry name" value="ileS"/>
    <property type="match status" value="1"/>
</dbReference>
<keyword evidence="9" id="KW-0648">Protein biosynthesis</keyword>
<evidence type="ECO:0000259" key="13">
    <source>
        <dbReference type="Pfam" id="PF00133"/>
    </source>
</evidence>
<dbReference type="GO" id="GO:0004822">
    <property type="term" value="F:isoleucine-tRNA ligase activity"/>
    <property type="evidence" value="ECO:0007669"/>
    <property type="project" value="UniProtKB-EC"/>
</dbReference>
<evidence type="ECO:0000259" key="14">
    <source>
        <dbReference type="Pfam" id="PF08264"/>
    </source>
</evidence>
<comment type="subcellular location">
    <subcellularLocation>
        <location evidence="1">Mitochondrion</location>
    </subcellularLocation>
</comment>
<dbReference type="InterPro" id="IPR009008">
    <property type="entry name" value="Val/Leu/Ile-tRNA-synth_edit"/>
</dbReference>
<evidence type="ECO:0000256" key="5">
    <source>
        <dbReference type="ARBA" id="ARBA00022598"/>
    </source>
</evidence>
<sequence length="829" mass="94712">VCGFNQLYEWQNQQDRDKVFTLHDGPPYANGKTHVGHLINKVLKDIANRYYLLQGYKVQYVPGWDCHGLPIEQKALSNKDMGHLTPLQIRQKARQFAKEAIKDQMQSFQRWGIMADWDKQTYFTFDAHYQAEQLEIFYQMYEKGYVYQSFMPVYWSPSSKTALAEAELEYNQNHVSTAAYVSFPVTSIPALSQFTGSEIKLFAVIWTTTPWTLPANQAICYAPQLKYTIARDMETDKFYICGEIFLEKLKSLCKGRLEVISTVKGEDLQGGTYSNPLALDPELPFLPGSHVSEDMGTALVHTAPAHGPEDFSLAIDHDIKPVVLVDENGQYTSEAGSSLAGLNIGDEADKAVLSMLGENVIHSEAHTHSYPYDWRTKKPVILRASKQWFVNTKLLTDKAVAALKKTKIVPSSLENSMISMLESRKFWCISRQRVWGVPIPVFYHKETGEKLLERDTVDHIKSLILENGSDVWWRMSEQELLPEHVLKKYGSSTSADYVKGQDILDIWFDSGTSWAAVLPEGLQADVYLEGVDQFKGWFQSSLLTSLATKETAPYKSIVVHGFSVDEEGLKMSKSVGNVIDPDVVINGGKNKKTHPAYGVDVLRLWAAHYGLQNQVRIGANIIQKCNEDLFQIRKILRLLLGNLSNYSHRDLPVSYEDLWPQDKYMLCLLYDFDQKVKDYYREFEFGKILFATENLLNTTLSRFYLNITKDRLYCSNSESPDRQSCQFVLYHTLHVITKCLAPIVPHLMEEVYQYFPCRDAEEECLFKSSWYNIPKEWKNVDIEFLIGPVLQIQDTVISSLETPGDFDVTLVCSGPLHNVLQVRAWYNTV</sequence>
<evidence type="ECO:0000256" key="11">
    <source>
        <dbReference type="ARBA" id="ARBA00032665"/>
    </source>
</evidence>
<dbReference type="InterPro" id="IPR002301">
    <property type="entry name" value="Ile-tRNA-ligase"/>
</dbReference>
<dbReference type="FunFam" id="3.40.50.620:FF:000111">
    <property type="entry name" value="Mitochondrial isoleucyl-tRNA synthetase"/>
    <property type="match status" value="1"/>
</dbReference>
<proteinExistence type="inferred from homology"/>
<dbReference type="SUPFAM" id="SSF52374">
    <property type="entry name" value="Nucleotidylyl transferase"/>
    <property type="match status" value="1"/>
</dbReference>
<dbReference type="GO" id="GO:0006428">
    <property type="term" value="P:isoleucyl-tRNA aminoacylation"/>
    <property type="evidence" value="ECO:0007669"/>
    <property type="project" value="InterPro"/>
</dbReference>
<dbReference type="InterPro" id="IPR002300">
    <property type="entry name" value="aa-tRNA-synth_Ia"/>
</dbReference>
<evidence type="ECO:0000256" key="9">
    <source>
        <dbReference type="ARBA" id="ARBA00022917"/>
    </source>
</evidence>
<dbReference type="Gene3D" id="1.10.730.20">
    <property type="match status" value="1"/>
</dbReference>
<dbReference type="GO" id="GO:0046872">
    <property type="term" value="F:metal ion binding"/>
    <property type="evidence" value="ECO:0007669"/>
    <property type="project" value="UniProtKB-KW"/>
</dbReference>
<evidence type="ECO:0000313" key="16">
    <source>
        <dbReference type="Proteomes" id="UP001186944"/>
    </source>
</evidence>
<feature type="domain" description="Methionyl/Valyl/Leucyl/Isoleucyl-tRNA synthetase anticodon-binding" evidence="14">
    <location>
        <begin position="662"/>
        <end position="781"/>
    </location>
</feature>
<feature type="domain" description="Aminoacyl-tRNA synthetase class Ia" evidence="13">
    <location>
        <begin position="8"/>
        <end position="608"/>
    </location>
</feature>
<keyword evidence="10" id="KW-0030">Aminoacyl-tRNA synthetase</keyword>
<dbReference type="FunFam" id="3.90.740.10:FF:000009">
    <property type="entry name" value="Isoleucyl-tRNA synthetase 2, mitochondrial"/>
    <property type="match status" value="1"/>
</dbReference>
<dbReference type="InterPro" id="IPR050081">
    <property type="entry name" value="Ile-tRNA_ligase"/>
</dbReference>
<evidence type="ECO:0000256" key="6">
    <source>
        <dbReference type="ARBA" id="ARBA00022723"/>
    </source>
</evidence>
<dbReference type="GO" id="GO:0005524">
    <property type="term" value="F:ATP binding"/>
    <property type="evidence" value="ECO:0007669"/>
    <property type="project" value="UniProtKB-KW"/>
</dbReference>
<dbReference type="InterPro" id="IPR033708">
    <property type="entry name" value="Anticodon_Ile_BEm"/>
</dbReference>
<organism evidence="15 16">
    <name type="scientific">Pinctada imbricata</name>
    <name type="common">Atlantic pearl-oyster</name>
    <name type="synonym">Pinctada martensii</name>
    <dbReference type="NCBI Taxonomy" id="66713"/>
    <lineage>
        <taxon>Eukaryota</taxon>
        <taxon>Metazoa</taxon>
        <taxon>Spiralia</taxon>
        <taxon>Lophotrochozoa</taxon>
        <taxon>Mollusca</taxon>
        <taxon>Bivalvia</taxon>
        <taxon>Autobranchia</taxon>
        <taxon>Pteriomorphia</taxon>
        <taxon>Pterioida</taxon>
        <taxon>Pterioidea</taxon>
        <taxon>Pteriidae</taxon>
        <taxon>Pinctada</taxon>
    </lineage>
</organism>
<evidence type="ECO:0000256" key="1">
    <source>
        <dbReference type="ARBA" id="ARBA00004173"/>
    </source>
</evidence>
<keyword evidence="7" id="KW-0547">Nucleotide-binding</keyword>
<dbReference type="AlphaFoldDB" id="A0AA89BZN0"/>
<dbReference type="FunFam" id="3.40.50.620:FF:000128">
    <property type="entry name" value="Isoleucyl-tRNA synthetase 2, mitochondrial"/>
    <property type="match status" value="1"/>
</dbReference>
<evidence type="ECO:0000256" key="8">
    <source>
        <dbReference type="ARBA" id="ARBA00022840"/>
    </source>
</evidence>
<evidence type="ECO:0000256" key="7">
    <source>
        <dbReference type="ARBA" id="ARBA00022741"/>
    </source>
</evidence>
<dbReference type="PRINTS" id="PR00984">
    <property type="entry name" value="TRNASYNTHILE"/>
</dbReference>
<evidence type="ECO:0000256" key="2">
    <source>
        <dbReference type="ARBA" id="ARBA00005594"/>
    </source>
</evidence>
<dbReference type="SUPFAM" id="SSF50677">
    <property type="entry name" value="ValRS/IleRS/LeuRS editing domain"/>
    <property type="match status" value="1"/>
</dbReference>